<evidence type="ECO:0000256" key="1">
    <source>
        <dbReference type="SAM" id="MobiDB-lite"/>
    </source>
</evidence>
<dbReference type="KEGG" id="cme:CYME_CMP273C"/>
<reference evidence="2 3" key="1">
    <citation type="journal article" date="2004" name="Nature">
        <title>Genome sequence of the ultrasmall unicellular red alga Cyanidioschyzon merolae 10D.</title>
        <authorList>
            <person name="Matsuzaki M."/>
            <person name="Misumi O."/>
            <person name="Shin-i T."/>
            <person name="Maruyama S."/>
            <person name="Takahara M."/>
            <person name="Miyagishima S."/>
            <person name="Mori T."/>
            <person name="Nishida K."/>
            <person name="Yagisawa F."/>
            <person name="Nishida K."/>
            <person name="Yoshida Y."/>
            <person name="Nishimura Y."/>
            <person name="Nakao S."/>
            <person name="Kobayashi T."/>
            <person name="Momoyama Y."/>
            <person name="Higashiyama T."/>
            <person name="Minoda A."/>
            <person name="Sano M."/>
            <person name="Nomoto H."/>
            <person name="Oishi K."/>
            <person name="Hayashi H."/>
            <person name="Ohta F."/>
            <person name="Nishizaka S."/>
            <person name="Haga S."/>
            <person name="Miura S."/>
            <person name="Morishita T."/>
            <person name="Kabeya Y."/>
            <person name="Terasawa K."/>
            <person name="Suzuki Y."/>
            <person name="Ishii Y."/>
            <person name="Asakawa S."/>
            <person name="Takano H."/>
            <person name="Ohta N."/>
            <person name="Kuroiwa H."/>
            <person name="Tanaka K."/>
            <person name="Shimizu N."/>
            <person name="Sugano S."/>
            <person name="Sato N."/>
            <person name="Nozaki H."/>
            <person name="Ogasawara N."/>
            <person name="Kohara Y."/>
            <person name="Kuroiwa T."/>
        </authorList>
    </citation>
    <scope>NUCLEOTIDE SEQUENCE [LARGE SCALE GENOMIC DNA]</scope>
    <source>
        <strain evidence="2 3">10D</strain>
    </source>
</reference>
<feature type="region of interest" description="Disordered" evidence="1">
    <location>
        <begin position="1042"/>
        <end position="1068"/>
    </location>
</feature>
<feature type="region of interest" description="Disordered" evidence="1">
    <location>
        <begin position="648"/>
        <end position="720"/>
    </location>
</feature>
<name>M1UVB7_CYAM1</name>
<keyword evidence="3" id="KW-1185">Reference proteome</keyword>
<dbReference type="GeneID" id="16996176"/>
<feature type="compositionally biased region" description="Basic and acidic residues" evidence="1">
    <location>
        <begin position="1183"/>
        <end position="1195"/>
    </location>
</feature>
<gene>
    <name evidence="2" type="ORF">CYME_CMP273C</name>
</gene>
<feature type="compositionally biased region" description="Basic and acidic residues" evidence="1">
    <location>
        <begin position="1404"/>
        <end position="1417"/>
    </location>
</feature>
<dbReference type="EMBL" id="AP006498">
    <property type="protein sequence ID" value="BAM81876.1"/>
    <property type="molecule type" value="Genomic_DNA"/>
</dbReference>
<evidence type="ECO:0000313" key="3">
    <source>
        <dbReference type="Proteomes" id="UP000007014"/>
    </source>
</evidence>
<feature type="compositionally biased region" description="Basic and acidic residues" evidence="1">
    <location>
        <begin position="709"/>
        <end position="718"/>
    </location>
</feature>
<feature type="region of interest" description="Disordered" evidence="1">
    <location>
        <begin position="1301"/>
        <end position="1519"/>
    </location>
</feature>
<reference evidence="2 3" key="2">
    <citation type="journal article" date="2007" name="BMC Biol.">
        <title>A 100%-complete sequence reveals unusually simple genomic features in the hot-spring red alga Cyanidioschyzon merolae.</title>
        <authorList>
            <person name="Nozaki H."/>
            <person name="Takano H."/>
            <person name="Misumi O."/>
            <person name="Terasawa K."/>
            <person name="Matsuzaki M."/>
            <person name="Maruyama S."/>
            <person name="Nishida K."/>
            <person name="Yagisawa F."/>
            <person name="Yoshida Y."/>
            <person name="Fujiwara T."/>
            <person name="Takio S."/>
            <person name="Tamura K."/>
            <person name="Chung S.J."/>
            <person name="Nakamura S."/>
            <person name="Kuroiwa H."/>
            <person name="Tanaka K."/>
            <person name="Sato N."/>
            <person name="Kuroiwa T."/>
        </authorList>
    </citation>
    <scope>NUCLEOTIDE SEQUENCE [LARGE SCALE GENOMIC DNA]</scope>
    <source>
        <strain evidence="2 3">10D</strain>
    </source>
</reference>
<dbReference type="OMA" id="WDICIVA"/>
<sequence>MTCSWGQVAPSGALASARTSSRCTRLPVFQWCAQEPAALSLETPPKTLFRITGPYPAWERERIPLVWRTCSGSGKCLPQNTAAAVVASATHNLKAFKRSGSLARRLRLLRLCLLTQPLTENVLCLPLMSVEDVSDIVFEEEKLKFVQLGRLAEPSIRAEAVQKPRGVLDLGKSLEAAAPTAPTDELSERHYLWQNHCVVAAPLNVLLLATEDRLVRLPLAETLAAAQQYQKPELLRENPFPEWDETLPGKSGPASTVRSAPFDTNTFGAVCDLQVNVDLAVVAVNTTRGRVLLYTLSDLRLARVLPDAFDRLWCWIPETPAGAVLTRRADRCAAVVADIVEASTKAQVLDVPAVQTLVMVPGSNVVLCLVFKNHQWSCVRLRVRSQSVSDATNVTVDSLDTTVLQTAGKLQAICRMTPLNASEFIIAYTEQDSLLVSPDTIQFALVRLAGVETSLRGTPEASQVTSFRAPHWITFGEVCPILLDDEEDRSRWFTFLVALPGWGLCVCALAPSDELELLGDSRFQESVPAWRILRPPDAYRAQLPAFENSEYVRILGMDVFYRKSSASGDTPSAEVFEPLLVVFTNNGLVHWFCLQGRERCAERPPREKTWARAPFSKRLLTLPPATTTTLELRESALDDVAASRRVPAAADVATSTGTATRAPRDVATATGTEGATTRTGTHATAAWNQAPPRMEMSLSESTSGALPEQGRHQIDPERSVLGSRQETEYLKHSAEHRTHFSSEASRAEQHQLVKSILQLGVTDTEAVPVPDADIRHDDEQNILKQIREQQRFMLRQMWATVDQFARLVDLFSDQVEEQSSRMDASPQHAAQTASTRSLQSLSEQIHDILKQSNECLDQCAASIGLVWKQVAPLERQVQLMQREATLSVASTDSDLALDSSTRRFLQHVHQIERQAERVQEMVDHLERLLRSRHGGASLSSHQRTLSSTGVTEAMGQLRYQYGERLRQLYETLFRCSVATAQAEQAWEALAARAQRISELLQDERLPAARAALQRLLSQNDDQEQQFYSELFADKFLVPPGAPLLRNAPDTSSDSRASPTFPRAETTLPSSLRCSRSALQNRVRQALRHQALKQGRDAIGLAGLQTIQHYARSWSVSSTPDPSPGASLSRSCRRSEPPSSQTRSPSQRLELRQTADAKTFPEGASVAHASAAAVTVTGTQARDPGMHPDRKADEISVRRTLSIERPGAGEIGSEHPSASSSITVPWRLKTPSQASASQAPASNDAPATSNDAQRVRPQNGIASSREQAPEQLGHDLNPLAKEQHRGKAANAGFEDALQAVSSLEMSSKTESKTPRDTCQPSADIEAKPATGTGLQETAQRKSAGSPVQVSWTRTPQSSQPLEAYPSTSFRSTAAAAAAAAGKFDANERSDTNLPVSRLPEETEPEQAKSETWASKHAEQTLASDTQTAAQRIETTTSLMMQPGVASTKPEPRTKDITASASTEDDTNSRIDRASDSVALALSPSSAPSATQAPTPVVPGKQSSETGAANLPALPASTPFEGIHASENVPQVPEGARAAIQFGLVHREPPERPAAQHTTSTTGFFAGPSVFTNQAPKPVFGAPSTLGSGFGFNALTPGFPAASSSSSSSSSIPSTASSVFAAPATTSPVTFGQSLGTGTGTPLSFGALAQAPQPPSNPFGAQPATPGAFGAQGPTNPRPVGFGFATVGAPNDAVSTGSQPPRDNTSWFGGVSAAAGTNRRPLQSPAFTQRRA</sequence>
<dbReference type="RefSeq" id="XP_005537912.1">
    <property type="nucleotide sequence ID" value="XM_005537855.1"/>
</dbReference>
<organism evidence="2 3">
    <name type="scientific">Cyanidioschyzon merolae (strain NIES-3377 / 10D)</name>
    <name type="common">Unicellular red alga</name>
    <dbReference type="NCBI Taxonomy" id="280699"/>
    <lineage>
        <taxon>Eukaryota</taxon>
        <taxon>Rhodophyta</taxon>
        <taxon>Bangiophyceae</taxon>
        <taxon>Cyanidiales</taxon>
        <taxon>Cyanidiaceae</taxon>
        <taxon>Cyanidioschyzon</taxon>
    </lineage>
</organism>
<dbReference type="HOGENOM" id="CLU_240016_0_0_1"/>
<proteinExistence type="predicted"/>
<evidence type="ECO:0000313" key="2">
    <source>
        <dbReference type="EMBL" id="BAM81876.1"/>
    </source>
</evidence>
<feature type="compositionally biased region" description="Low complexity" evidence="1">
    <location>
        <begin position="667"/>
        <end position="686"/>
    </location>
</feature>
<dbReference type="OrthoDB" id="10604854at2759"/>
<feature type="compositionally biased region" description="Polar residues" evidence="1">
    <location>
        <begin position="1331"/>
        <end position="1370"/>
    </location>
</feature>
<feature type="region of interest" description="Disordered" evidence="1">
    <location>
        <begin position="1228"/>
        <end position="1270"/>
    </location>
</feature>
<feature type="compositionally biased region" description="Polar residues" evidence="1">
    <location>
        <begin position="1048"/>
        <end position="1057"/>
    </location>
</feature>
<feature type="compositionally biased region" description="Low complexity" evidence="1">
    <location>
        <begin position="1136"/>
        <end position="1147"/>
    </location>
</feature>
<feature type="region of interest" description="Disordered" evidence="1">
    <location>
        <begin position="1174"/>
        <end position="1195"/>
    </location>
</feature>
<feature type="region of interest" description="Disordered" evidence="1">
    <location>
        <begin position="818"/>
        <end position="837"/>
    </location>
</feature>
<protein>
    <submittedName>
        <fullName evidence="2">Uncharacterized protein</fullName>
    </submittedName>
</protein>
<feature type="compositionally biased region" description="Low complexity" evidence="1">
    <location>
        <begin position="1475"/>
        <end position="1497"/>
    </location>
</feature>
<feature type="compositionally biased region" description="Polar residues" evidence="1">
    <location>
        <begin position="1691"/>
        <end position="1705"/>
    </location>
</feature>
<dbReference type="Gramene" id="CMP273CT">
    <property type="protein sequence ID" value="CMP273CT"/>
    <property type="gene ID" value="CMP273C"/>
</dbReference>
<accession>M1UVB7</accession>
<feature type="compositionally biased region" description="Low complexity" evidence="1">
    <location>
        <begin position="1230"/>
        <end position="1241"/>
    </location>
</feature>
<feature type="region of interest" description="Disordered" evidence="1">
    <location>
        <begin position="1644"/>
        <end position="1730"/>
    </location>
</feature>
<feature type="compositionally biased region" description="Polar residues" evidence="1">
    <location>
        <begin position="828"/>
        <end position="837"/>
    </location>
</feature>
<dbReference type="Proteomes" id="UP000007014">
    <property type="component" value="Chromosome 16"/>
</dbReference>
<feature type="compositionally biased region" description="Polar residues" evidence="1">
    <location>
        <begin position="1419"/>
        <end position="1438"/>
    </location>
</feature>
<feature type="region of interest" description="Disordered" evidence="1">
    <location>
        <begin position="1113"/>
        <end position="1151"/>
    </location>
</feature>